<dbReference type="InterPro" id="IPR011989">
    <property type="entry name" value="ARM-like"/>
</dbReference>
<dbReference type="InterPro" id="IPR033133">
    <property type="entry name" value="PUM-HD"/>
</dbReference>
<dbReference type="PROSITE" id="PS50302">
    <property type="entry name" value="PUM"/>
    <property type="match status" value="6"/>
</dbReference>
<feature type="region of interest" description="Disordered" evidence="5">
    <location>
        <begin position="153"/>
        <end position="177"/>
    </location>
</feature>
<dbReference type="AlphaFoldDB" id="A0AAV2FLV8"/>
<evidence type="ECO:0000256" key="5">
    <source>
        <dbReference type="SAM" id="MobiDB-lite"/>
    </source>
</evidence>
<evidence type="ECO:0000256" key="2">
    <source>
        <dbReference type="ARBA" id="ARBA00022845"/>
    </source>
</evidence>
<proteinExistence type="predicted"/>
<feature type="compositionally biased region" description="Polar residues" evidence="5">
    <location>
        <begin position="582"/>
        <end position="597"/>
    </location>
</feature>
<protein>
    <recommendedName>
        <fullName evidence="6">PUM-HD domain-containing protein</fullName>
    </recommendedName>
</protein>
<keyword evidence="3" id="KW-0694">RNA-binding</keyword>
<evidence type="ECO:0000256" key="3">
    <source>
        <dbReference type="ARBA" id="ARBA00022884"/>
    </source>
</evidence>
<evidence type="ECO:0000259" key="6">
    <source>
        <dbReference type="PROSITE" id="PS50303"/>
    </source>
</evidence>
<dbReference type="GO" id="GO:0005737">
    <property type="term" value="C:cytoplasm"/>
    <property type="evidence" value="ECO:0007669"/>
    <property type="project" value="TreeGrafter"/>
</dbReference>
<feature type="repeat" description="Pumilio" evidence="4">
    <location>
        <begin position="523"/>
        <end position="560"/>
    </location>
</feature>
<dbReference type="InterPro" id="IPR001313">
    <property type="entry name" value="Pumilio_RNA-bd_rpt"/>
</dbReference>
<name>A0AAV2FLV8_9ROSI</name>
<feature type="region of interest" description="Disordered" evidence="5">
    <location>
        <begin position="204"/>
        <end position="233"/>
    </location>
</feature>
<feature type="region of interest" description="Disordered" evidence="5">
    <location>
        <begin position="579"/>
        <end position="602"/>
    </location>
</feature>
<feature type="repeat" description="Pumilio" evidence="4">
    <location>
        <begin position="374"/>
        <end position="410"/>
    </location>
</feature>
<feature type="repeat" description="Pumilio" evidence="4">
    <location>
        <begin position="298"/>
        <end position="333"/>
    </location>
</feature>
<dbReference type="GO" id="GO:0006417">
    <property type="term" value="P:regulation of translation"/>
    <property type="evidence" value="ECO:0007669"/>
    <property type="project" value="UniProtKB-KW"/>
</dbReference>
<dbReference type="InterPro" id="IPR016024">
    <property type="entry name" value="ARM-type_fold"/>
</dbReference>
<feature type="repeat" description="Pumilio" evidence="4">
    <location>
        <begin position="411"/>
        <end position="446"/>
    </location>
</feature>
<feature type="repeat" description="Pumilio" evidence="4">
    <location>
        <begin position="451"/>
        <end position="486"/>
    </location>
</feature>
<dbReference type="EMBL" id="OZ034820">
    <property type="protein sequence ID" value="CAL1398957.1"/>
    <property type="molecule type" value="Genomic_DNA"/>
</dbReference>
<feature type="compositionally biased region" description="Basic and acidic residues" evidence="5">
    <location>
        <begin position="208"/>
        <end position="218"/>
    </location>
</feature>
<dbReference type="PANTHER" id="PTHR12537:SF129">
    <property type="entry name" value="PUMILIO HOMOLOG 15-LIKE"/>
    <property type="match status" value="1"/>
</dbReference>
<dbReference type="Pfam" id="PF00806">
    <property type="entry name" value="PUF"/>
    <property type="match status" value="7"/>
</dbReference>
<evidence type="ECO:0000313" key="7">
    <source>
        <dbReference type="EMBL" id="CAL1398957.1"/>
    </source>
</evidence>
<dbReference type="SUPFAM" id="SSF48371">
    <property type="entry name" value="ARM repeat"/>
    <property type="match status" value="1"/>
</dbReference>
<dbReference type="Gene3D" id="1.25.10.10">
    <property type="entry name" value="Leucine-rich Repeat Variant"/>
    <property type="match status" value="1"/>
</dbReference>
<evidence type="ECO:0000313" key="8">
    <source>
        <dbReference type="Proteomes" id="UP001497516"/>
    </source>
</evidence>
<feature type="repeat" description="Pumilio" evidence="4">
    <location>
        <begin position="487"/>
        <end position="522"/>
    </location>
</feature>
<evidence type="ECO:0000256" key="1">
    <source>
        <dbReference type="ARBA" id="ARBA00022737"/>
    </source>
</evidence>
<keyword evidence="2" id="KW-0810">Translation regulation</keyword>
<organism evidence="7 8">
    <name type="scientific">Linum trigynum</name>
    <dbReference type="NCBI Taxonomy" id="586398"/>
    <lineage>
        <taxon>Eukaryota</taxon>
        <taxon>Viridiplantae</taxon>
        <taxon>Streptophyta</taxon>
        <taxon>Embryophyta</taxon>
        <taxon>Tracheophyta</taxon>
        <taxon>Spermatophyta</taxon>
        <taxon>Magnoliopsida</taxon>
        <taxon>eudicotyledons</taxon>
        <taxon>Gunneridae</taxon>
        <taxon>Pentapetalae</taxon>
        <taxon>rosids</taxon>
        <taxon>fabids</taxon>
        <taxon>Malpighiales</taxon>
        <taxon>Linaceae</taxon>
        <taxon>Linum</taxon>
    </lineage>
</organism>
<dbReference type="PANTHER" id="PTHR12537">
    <property type="entry name" value="RNA BINDING PROTEIN PUMILIO-RELATED"/>
    <property type="match status" value="1"/>
</dbReference>
<reference evidence="7 8" key="1">
    <citation type="submission" date="2024-04" db="EMBL/GenBank/DDBJ databases">
        <authorList>
            <person name="Fracassetti M."/>
        </authorList>
    </citation>
    <scope>NUCLEOTIDE SEQUENCE [LARGE SCALE GENOMIC DNA]</scope>
</reference>
<dbReference type="PROSITE" id="PS50303">
    <property type="entry name" value="PUM_HD"/>
    <property type="match status" value="1"/>
</dbReference>
<dbReference type="SMART" id="SM00025">
    <property type="entry name" value="Pumilio"/>
    <property type="match status" value="8"/>
</dbReference>
<evidence type="ECO:0000256" key="4">
    <source>
        <dbReference type="PROSITE-ProRule" id="PRU00317"/>
    </source>
</evidence>
<dbReference type="GO" id="GO:0003729">
    <property type="term" value="F:mRNA binding"/>
    <property type="evidence" value="ECO:0007669"/>
    <property type="project" value="TreeGrafter"/>
</dbReference>
<keyword evidence="8" id="KW-1185">Reference proteome</keyword>
<dbReference type="Proteomes" id="UP001497516">
    <property type="component" value="Chromosome 7"/>
</dbReference>
<accession>A0AAV2FLV8</accession>
<gene>
    <name evidence="7" type="ORF">LTRI10_LOCUS39159</name>
</gene>
<keyword evidence="1" id="KW-0677">Repeat</keyword>
<feature type="region of interest" description="Disordered" evidence="5">
    <location>
        <begin position="238"/>
        <end position="257"/>
    </location>
</feature>
<feature type="domain" description="PUM-HD" evidence="6">
    <location>
        <begin position="236"/>
        <end position="586"/>
    </location>
</feature>
<sequence>MARRIDDPNGNHPYQQHQLLFTAAKNYQNPNNYYAADPVNNHSFPWQQQQHQLLLPYLSPNQLATAADLPAYTAAAAGGLDSVNLQLIMNNNNNINQSHLHDLESAFALMNLATAAAAAQPPWPSQLAFPPAVGSLSDTRFQSLNSLMRGGRRTDITDLFPPPNSSPATAGNCPDFSRNQNPYGFRFDDVTLTNDSYDLRHHHHRNHSSYDRMLKNDKPQLLPSNHRPPRQRYGSLLETGYKDRQTTPPPSSYYSPEEVRERLVELAKAKESSRTLQAIWESHHHRNSDQLGELIFAGVKANLNELMEDQYGNHLVQKIFELCSYDQMAQILLVVGAHRDRFVDTCLHQHGTRAVQKMIQHIQAADQRASFLSTVENAIIRMCKDQHGQHVVQQCLKCFVGDRSIKYVLEQIAEHCLDLSMDKSGCCVVQAAVSYAKIYGEAELLDHLCARIVSNALILSEHPFGNYVVQYVIELRMEAVNGRIVNRLIGNHVGLSMSKYGSNVVEKCLRICGDKEKAVIINEIMNSPQFLDFLQDPYGNYVAQTALKRSEGVLQNKLVNMIQEQYPYLHSHLHGKKVLARTSRSSGNNNKHLQQQHRAGPSVMMMMNEFPRRHF</sequence>